<accession>X0Y2G9</accession>
<dbReference type="EMBL" id="BARS01043734">
    <property type="protein sequence ID" value="GAG41552.1"/>
    <property type="molecule type" value="Genomic_DNA"/>
</dbReference>
<dbReference type="Pfam" id="PF00408">
    <property type="entry name" value="PGM_PMM_IV"/>
    <property type="match status" value="1"/>
</dbReference>
<evidence type="ECO:0000259" key="1">
    <source>
        <dbReference type="Pfam" id="PF00408"/>
    </source>
</evidence>
<name>X0Y2G9_9ZZZZ</name>
<feature type="domain" description="Alpha-D-phosphohexomutase C-terminal" evidence="1">
    <location>
        <begin position="3"/>
        <end position="40"/>
    </location>
</feature>
<evidence type="ECO:0000313" key="2">
    <source>
        <dbReference type="EMBL" id="GAG41552.1"/>
    </source>
</evidence>
<dbReference type="Gene3D" id="3.30.310.50">
    <property type="entry name" value="Alpha-D-phosphohexomutase, C-terminal domain"/>
    <property type="match status" value="1"/>
</dbReference>
<organism evidence="2">
    <name type="scientific">marine sediment metagenome</name>
    <dbReference type="NCBI Taxonomy" id="412755"/>
    <lineage>
        <taxon>unclassified sequences</taxon>
        <taxon>metagenomes</taxon>
        <taxon>ecological metagenomes</taxon>
    </lineage>
</organism>
<protein>
    <recommendedName>
        <fullName evidence="1">Alpha-D-phosphohexomutase C-terminal domain-containing protein</fullName>
    </recommendedName>
</protein>
<comment type="caution">
    <text evidence="2">The sequence shown here is derived from an EMBL/GenBank/DDBJ whole genome shotgun (WGS) entry which is preliminary data.</text>
</comment>
<dbReference type="GO" id="GO:0016868">
    <property type="term" value="F:intramolecular phosphotransferase activity"/>
    <property type="evidence" value="ECO:0007669"/>
    <property type="project" value="InterPro"/>
</dbReference>
<sequence length="53" mass="6021">RAIFPEGWGLVRASNTQEALVLRFEGDTEEALKAIEKEVKHAVENAIKRLERT</sequence>
<dbReference type="SUPFAM" id="SSF55957">
    <property type="entry name" value="Phosphoglucomutase, C-terminal domain"/>
    <property type="match status" value="1"/>
</dbReference>
<dbReference type="InterPro" id="IPR036900">
    <property type="entry name" value="A-D-PHexomutase_C_sf"/>
</dbReference>
<proteinExistence type="predicted"/>
<feature type="non-terminal residue" evidence="2">
    <location>
        <position position="1"/>
    </location>
</feature>
<reference evidence="2" key="1">
    <citation type="journal article" date="2014" name="Front. Microbiol.">
        <title>High frequency of phylogenetically diverse reductive dehalogenase-homologous genes in deep subseafloor sedimentary metagenomes.</title>
        <authorList>
            <person name="Kawai M."/>
            <person name="Futagami T."/>
            <person name="Toyoda A."/>
            <person name="Takaki Y."/>
            <person name="Nishi S."/>
            <person name="Hori S."/>
            <person name="Arai W."/>
            <person name="Tsubouchi T."/>
            <person name="Morono Y."/>
            <person name="Uchiyama I."/>
            <person name="Ito T."/>
            <person name="Fujiyama A."/>
            <person name="Inagaki F."/>
            <person name="Takami H."/>
        </authorList>
    </citation>
    <scope>NUCLEOTIDE SEQUENCE</scope>
    <source>
        <strain evidence="2">Expedition CK06-06</strain>
    </source>
</reference>
<dbReference type="AlphaFoldDB" id="X0Y2G9"/>
<dbReference type="InterPro" id="IPR005843">
    <property type="entry name" value="A-D-PHexomutase_C"/>
</dbReference>
<gene>
    <name evidence="2" type="ORF">S01H1_66161</name>
</gene>